<sequence>MILKIKTTAQFNEVAERLFNENIHRIRKEMSGFYKSLMENKKEMDRFIEIVIDLTKEHFYEGHDEQSGCCLFRNVNQIKARAFLRSLAFTHRYMYKNIFTL</sequence>
<evidence type="ECO:0000313" key="1">
    <source>
        <dbReference type="EMBL" id="SCM51782.1"/>
    </source>
</evidence>
<dbReference type="Proteomes" id="UP000094844">
    <property type="component" value="Unassembled WGS sequence"/>
</dbReference>
<dbReference type="OrthoDB" id="6626405at2"/>
<dbReference type="AlphaFoldDB" id="A0A1C6YY28"/>
<reference evidence="1 2" key="1">
    <citation type="submission" date="2016-09" db="EMBL/GenBank/DDBJ databases">
        <authorList>
            <person name="Capua I."/>
            <person name="De Benedictis P."/>
            <person name="Joannis T."/>
            <person name="Lombin L.H."/>
            <person name="Cattoli G."/>
        </authorList>
    </citation>
    <scope>NUCLEOTIDE SEQUENCE [LARGE SCALE GENOMIC DNA]</scope>
    <source>
        <strain evidence="1 2">GB001</strain>
    </source>
</reference>
<dbReference type="RefSeq" id="WP_072307988.1">
    <property type="nucleotide sequence ID" value="NZ_FMIQ01000022.1"/>
</dbReference>
<gene>
    <name evidence="1" type="ORF">BN1044_01250</name>
</gene>
<accession>A0A1C6YY28</accession>
<dbReference type="EMBL" id="FMIQ01000022">
    <property type="protein sequence ID" value="SCM51782.1"/>
    <property type="molecule type" value="Genomic_DNA"/>
</dbReference>
<name>A0A1C6YY28_HAFAL</name>
<organism evidence="1 2">
    <name type="scientific">Hafnia alvei</name>
    <dbReference type="NCBI Taxonomy" id="569"/>
    <lineage>
        <taxon>Bacteria</taxon>
        <taxon>Pseudomonadati</taxon>
        <taxon>Pseudomonadota</taxon>
        <taxon>Gammaproteobacteria</taxon>
        <taxon>Enterobacterales</taxon>
        <taxon>Hafniaceae</taxon>
        <taxon>Hafnia</taxon>
    </lineage>
</organism>
<evidence type="ECO:0000313" key="2">
    <source>
        <dbReference type="Proteomes" id="UP000094844"/>
    </source>
</evidence>
<proteinExistence type="predicted"/>
<protein>
    <submittedName>
        <fullName evidence="1">Uncharacterized protein</fullName>
    </submittedName>
</protein>